<keyword evidence="3 6" id="KW-0812">Transmembrane</keyword>
<evidence type="ECO:0000256" key="2">
    <source>
        <dbReference type="ARBA" id="ARBA00022448"/>
    </source>
</evidence>
<feature type="transmembrane region" description="Helical" evidence="6">
    <location>
        <begin position="500"/>
        <end position="519"/>
    </location>
</feature>
<sequence length="534" mass="58149">MITAMTPYELKDRPAFSTRADDEFVGDRDAVVLLRLGKKPVLKRTFGVLSILGLSCTILGTWEGLLSTFTIALTNGGSAGAVYAYIFAWVGTTCCFLILAEMASMAPTSGGQYHWCAMLSPIRYMKFLSYITGWLAVIGWQAGFASAAYLCGTQIQGVAILAHETYKAMSYQGTLIMWASIAVALLCNLVGGKFLPRLEGFLLIVHILGFFGIVIPLTCMADHKSNHEVFLDFLNGGNFATQGLSWFVGISGCVFAFAGGDAAVHMAEEVENASVVIPRAIMFSVLINGSLGFGMLIGVLYCVGNIDDALKTPTGYPYIEIFYQGTGSMGGTLTMCSILLIIGIASVIGMLAATSRQFWSFARDHGVPGWRFWTQVSSRHLPLYSILLTTIVATLLGIINIGSDVALNDILSMAVSGIYSSYLIAGTLLLYRRCKSEITQYSESQDMKINVPGAKLIWGPFHVPGIWGTLINGYAVIYMMIVIFFSYWPSRMNPSVEDMNYSVVGTGGTVFLAIVYYFLRARHIYQGPVMETSQ</sequence>
<keyword evidence="2" id="KW-0813">Transport</keyword>
<evidence type="ECO:0000313" key="8">
    <source>
        <dbReference type="Proteomes" id="UP000191522"/>
    </source>
</evidence>
<dbReference type="InterPro" id="IPR002293">
    <property type="entry name" value="AA/rel_permease1"/>
</dbReference>
<dbReference type="Gene3D" id="1.20.1740.10">
    <property type="entry name" value="Amino acid/polyamine transporter I"/>
    <property type="match status" value="1"/>
</dbReference>
<feature type="transmembrane region" description="Helical" evidence="6">
    <location>
        <begin position="82"/>
        <end position="106"/>
    </location>
</feature>
<evidence type="ECO:0000313" key="7">
    <source>
        <dbReference type="EMBL" id="OQD77651.1"/>
    </source>
</evidence>
<feature type="transmembrane region" description="Helical" evidence="6">
    <location>
        <begin position="411"/>
        <end position="431"/>
    </location>
</feature>
<dbReference type="GO" id="GO:0016020">
    <property type="term" value="C:membrane"/>
    <property type="evidence" value="ECO:0007669"/>
    <property type="project" value="UniProtKB-SubCell"/>
</dbReference>
<evidence type="ECO:0000256" key="5">
    <source>
        <dbReference type="ARBA" id="ARBA00023136"/>
    </source>
</evidence>
<evidence type="ECO:0000256" key="1">
    <source>
        <dbReference type="ARBA" id="ARBA00004141"/>
    </source>
</evidence>
<feature type="transmembrane region" description="Helical" evidence="6">
    <location>
        <begin position="45"/>
        <end position="62"/>
    </location>
</feature>
<dbReference type="PANTHER" id="PTHR45649">
    <property type="entry name" value="AMINO-ACID PERMEASE BAT1"/>
    <property type="match status" value="1"/>
</dbReference>
<dbReference type="GO" id="GO:0022857">
    <property type="term" value="F:transmembrane transporter activity"/>
    <property type="evidence" value="ECO:0007669"/>
    <property type="project" value="InterPro"/>
</dbReference>
<feature type="transmembrane region" description="Helical" evidence="6">
    <location>
        <begin position="243"/>
        <end position="264"/>
    </location>
</feature>
<reference evidence="8" key="1">
    <citation type="journal article" date="2017" name="Nat. Microbiol.">
        <title>Global analysis of biosynthetic gene clusters reveals vast potential of secondary metabolite production in Penicillium species.</title>
        <authorList>
            <person name="Nielsen J.C."/>
            <person name="Grijseels S."/>
            <person name="Prigent S."/>
            <person name="Ji B."/>
            <person name="Dainat J."/>
            <person name="Nielsen K.F."/>
            <person name="Frisvad J.C."/>
            <person name="Workman M."/>
            <person name="Nielsen J."/>
        </authorList>
    </citation>
    <scope>NUCLEOTIDE SEQUENCE [LARGE SCALE GENOMIC DNA]</scope>
    <source>
        <strain evidence="8">IBT 11843</strain>
    </source>
</reference>
<evidence type="ECO:0000256" key="6">
    <source>
        <dbReference type="SAM" id="Phobius"/>
    </source>
</evidence>
<evidence type="ECO:0008006" key="9">
    <source>
        <dbReference type="Google" id="ProtNLM"/>
    </source>
</evidence>
<dbReference type="Pfam" id="PF13520">
    <property type="entry name" value="AA_permease_2"/>
    <property type="match status" value="1"/>
</dbReference>
<name>A0A1V6PKX1_PENDC</name>
<keyword evidence="5 6" id="KW-0472">Membrane</keyword>
<organism evidence="7 8">
    <name type="scientific">Penicillium decumbens</name>
    <dbReference type="NCBI Taxonomy" id="69771"/>
    <lineage>
        <taxon>Eukaryota</taxon>
        <taxon>Fungi</taxon>
        <taxon>Dikarya</taxon>
        <taxon>Ascomycota</taxon>
        <taxon>Pezizomycotina</taxon>
        <taxon>Eurotiomycetes</taxon>
        <taxon>Eurotiomycetidae</taxon>
        <taxon>Eurotiales</taxon>
        <taxon>Aspergillaceae</taxon>
        <taxon>Penicillium</taxon>
    </lineage>
</organism>
<dbReference type="PANTHER" id="PTHR45649:SF25">
    <property type="entry name" value="TRANSPORTER, PUTATIVE (EUROFUNG)-RELATED"/>
    <property type="match status" value="1"/>
</dbReference>
<dbReference type="AlphaFoldDB" id="A0A1V6PKX1"/>
<proteinExistence type="predicted"/>
<feature type="transmembrane region" description="Helical" evidence="6">
    <location>
        <begin position="276"/>
        <end position="301"/>
    </location>
</feature>
<comment type="subcellular location">
    <subcellularLocation>
        <location evidence="1">Membrane</location>
        <topology evidence="1">Multi-pass membrane protein</topology>
    </subcellularLocation>
</comment>
<dbReference type="OrthoDB" id="3257095at2759"/>
<accession>A0A1V6PKX1</accession>
<dbReference type="STRING" id="69771.A0A1V6PKX1"/>
<feature type="transmembrane region" description="Helical" evidence="6">
    <location>
        <begin position="321"/>
        <end position="353"/>
    </location>
</feature>
<keyword evidence="8" id="KW-1185">Reference proteome</keyword>
<dbReference type="Proteomes" id="UP000191522">
    <property type="component" value="Unassembled WGS sequence"/>
</dbReference>
<dbReference type="PIRSF" id="PIRSF006060">
    <property type="entry name" value="AA_transporter"/>
    <property type="match status" value="1"/>
</dbReference>
<feature type="transmembrane region" description="Helical" evidence="6">
    <location>
        <begin position="201"/>
        <end position="223"/>
    </location>
</feature>
<evidence type="ECO:0000256" key="3">
    <source>
        <dbReference type="ARBA" id="ARBA00022692"/>
    </source>
</evidence>
<protein>
    <recommendedName>
        <fullName evidence="9">Amino acid permease/ SLC12A domain-containing protein</fullName>
    </recommendedName>
</protein>
<gene>
    <name evidence="7" type="ORF">PENDEC_c002G01077</name>
</gene>
<comment type="caution">
    <text evidence="7">The sequence shown here is derived from an EMBL/GenBank/DDBJ whole genome shotgun (WGS) entry which is preliminary data.</text>
</comment>
<feature type="transmembrane region" description="Helical" evidence="6">
    <location>
        <begin position="127"/>
        <end position="150"/>
    </location>
</feature>
<feature type="transmembrane region" description="Helical" evidence="6">
    <location>
        <begin position="465"/>
        <end position="488"/>
    </location>
</feature>
<dbReference type="EMBL" id="MDYL01000002">
    <property type="protein sequence ID" value="OQD77651.1"/>
    <property type="molecule type" value="Genomic_DNA"/>
</dbReference>
<feature type="transmembrane region" description="Helical" evidence="6">
    <location>
        <begin position="170"/>
        <end position="189"/>
    </location>
</feature>
<feature type="transmembrane region" description="Helical" evidence="6">
    <location>
        <begin position="381"/>
        <end position="399"/>
    </location>
</feature>
<keyword evidence="4 6" id="KW-1133">Transmembrane helix</keyword>
<dbReference type="OMA" id="LIPMTYM"/>
<evidence type="ECO:0000256" key="4">
    <source>
        <dbReference type="ARBA" id="ARBA00022989"/>
    </source>
</evidence>